<feature type="transmembrane region" description="Helical" evidence="2">
    <location>
        <begin position="20"/>
        <end position="42"/>
    </location>
</feature>
<dbReference type="AlphaFoldDB" id="A0A9E7H1W5"/>
<name>A0A9E7H1W5_9LILI</name>
<organism evidence="3 4">
    <name type="scientific">Musa troglodytarum</name>
    <name type="common">fe'i banana</name>
    <dbReference type="NCBI Taxonomy" id="320322"/>
    <lineage>
        <taxon>Eukaryota</taxon>
        <taxon>Viridiplantae</taxon>
        <taxon>Streptophyta</taxon>
        <taxon>Embryophyta</taxon>
        <taxon>Tracheophyta</taxon>
        <taxon>Spermatophyta</taxon>
        <taxon>Magnoliopsida</taxon>
        <taxon>Liliopsida</taxon>
        <taxon>Zingiberales</taxon>
        <taxon>Musaceae</taxon>
        <taxon>Musa</taxon>
    </lineage>
</organism>
<evidence type="ECO:0000256" key="2">
    <source>
        <dbReference type="SAM" id="Phobius"/>
    </source>
</evidence>
<reference evidence="3" key="1">
    <citation type="submission" date="2022-05" db="EMBL/GenBank/DDBJ databases">
        <title>The Musa troglodytarum L. genome provides insights into the mechanism of non-climacteric behaviour and enrichment of carotenoids.</title>
        <authorList>
            <person name="Wang J."/>
        </authorList>
    </citation>
    <scope>NUCLEOTIDE SEQUENCE</scope>
    <source>
        <tissue evidence="3">Leaf</tissue>
    </source>
</reference>
<accession>A0A9E7H1W5</accession>
<proteinExistence type="predicted"/>
<evidence type="ECO:0000313" key="3">
    <source>
        <dbReference type="EMBL" id="URE22292.1"/>
    </source>
</evidence>
<keyword evidence="4" id="KW-1185">Reference proteome</keyword>
<dbReference type="EMBL" id="CP097510">
    <property type="protein sequence ID" value="URE22292.1"/>
    <property type="molecule type" value="Genomic_DNA"/>
</dbReference>
<dbReference type="Proteomes" id="UP001055439">
    <property type="component" value="Chromosome 8"/>
</dbReference>
<protein>
    <submittedName>
        <fullName evidence="3">Glycine-rich protein</fullName>
    </submittedName>
</protein>
<feature type="compositionally biased region" description="Gly residues" evidence="1">
    <location>
        <begin position="123"/>
        <end position="146"/>
    </location>
</feature>
<feature type="compositionally biased region" description="Gly residues" evidence="1">
    <location>
        <begin position="76"/>
        <end position="103"/>
    </location>
</feature>
<feature type="region of interest" description="Disordered" evidence="1">
    <location>
        <begin position="71"/>
        <end position="103"/>
    </location>
</feature>
<sequence length="296" mass="30080">MRFSGGGGGGGGRRRRRNPWQGFLCIASAAVSTIMICFASGLPSPRNELQPTLLSKRDVKVPPGDVYERRQWLMDGSGGGSGKGGGGGGGGGDNGGGGGGGGGGKVGRGGGGGGGGGNGGGGGEGGAGGGGGESSGGGGGGGGGAGRRSRRRHESRDDRADGGHNYSSSLYRVGEYARCSGRGRCGGMKLLCPMHCDGPCFYDCHTHAAAASHRCVQRSAQVSTASPAYFPMGSSSDPSHRITSLSRVTRLMIPERQDTTSLFIFSFLSSLSLNNNRDWRWQQIAIDMDSDSKKQQ</sequence>
<gene>
    <name evidence="3" type="ORF">MUK42_12681</name>
</gene>
<evidence type="ECO:0000313" key="4">
    <source>
        <dbReference type="Proteomes" id="UP001055439"/>
    </source>
</evidence>
<keyword evidence="2" id="KW-0472">Membrane</keyword>
<keyword evidence="2" id="KW-0812">Transmembrane</keyword>
<feature type="region of interest" description="Disordered" evidence="1">
    <location>
        <begin position="123"/>
        <end position="167"/>
    </location>
</feature>
<evidence type="ECO:0000256" key="1">
    <source>
        <dbReference type="SAM" id="MobiDB-lite"/>
    </source>
</evidence>
<keyword evidence="2" id="KW-1133">Transmembrane helix</keyword>
<dbReference type="OrthoDB" id="1113775at2759"/>